<reference evidence="1" key="1">
    <citation type="journal article" date="2016" name="Nat. Genet.">
        <title>A high-quality carrot genome assembly provides new insights into carotenoid accumulation and asterid genome evolution.</title>
        <authorList>
            <person name="Iorizzo M."/>
            <person name="Ellison S."/>
            <person name="Senalik D."/>
            <person name="Zeng P."/>
            <person name="Satapoomin P."/>
            <person name="Huang J."/>
            <person name="Bowman M."/>
            <person name="Iovene M."/>
            <person name="Sanseverino W."/>
            <person name="Cavagnaro P."/>
            <person name="Yildiz M."/>
            <person name="Macko-Podgorni A."/>
            <person name="Moranska E."/>
            <person name="Grzebelus E."/>
            <person name="Grzebelus D."/>
            <person name="Ashrafi H."/>
            <person name="Zheng Z."/>
            <person name="Cheng S."/>
            <person name="Spooner D."/>
            <person name="Van Deynze A."/>
            <person name="Simon P."/>
        </authorList>
    </citation>
    <scope>NUCLEOTIDE SEQUENCE [LARGE SCALE GENOMIC DNA]</scope>
    <source>
        <tissue evidence="1">Leaf</tissue>
    </source>
</reference>
<dbReference type="AlphaFoldDB" id="A0A166CMA8"/>
<dbReference type="Gramene" id="KZN04088">
    <property type="protein sequence ID" value="KZN04088"/>
    <property type="gene ID" value="DCAR_004925"/>
</dbReference>
<accession>A0A166CMA8</accession>
<protein>
    <submittedName>
        <fullName evidence="1">Uncharacterized protein</fullName>
    </submittedName>
</protein>
<evidence type="ECO:0000313" key="1">
    <source>
        <dbReference type="EMBL" id="KZN04088.1"/>
    </source>
</evidence>
<organism evidence="1">
    <name type="scientific">Daucus carota subsp. sativus</name>
    <name type="common">Carrot</name>
    <dbReference type="NCBI Taxonomy" id="79200"/>
    <lineage>
        <taxon>Eukaryota</taxon>
        <taxon>Viridiplantae</taxon>
        <taxon>Streptophyta</taxon>
        <taxon>Embryophyta</taxon>
        <taxon>Tracheophyta</taxon>
        <taxon>Spermatophyta</taxon>
        <taxon>Magnoliopsida</taxon>
        <taxon>eudicotyledons</taxon>
        <taxon>Gunneridae</taxon>
        <taxon>Pentapetalae</taxon>
        <taxon>asterids</taxon>
        <taxon>campanulids</taxon>
        <taxon>Apiales</taxon>
        <taxon>Apiaceae</taxon>
        <taxon>Apioideae</taxon>
        <taxon>Scandiceae</taxon>
        <taxon>Daucinae</taxon>
        <taxon>Daucus</taxon>
        <taxon>Daucus sect. Daucus</taxon>
    </lineage>
</organism>
<gene>
    <name evidence="1" type="ORF">DCAR_004925</name>
</gene>
<comment type="caution">
    <text evidence="1">The sequence shown here is derived from an EMBL/GenBank/DDBJ whole genome shotgun (WGS) entry which is preliminary data.</text>
</comment>
<dbReference type="EMBL" id="LNRQ01000002">
    <property type="protein sequence ID" value="KZN04088.1"/>
    <property type="molecule type" value="Genomic_DNA"/>
</dbReference>
<name>A0A166CMA8_DAUCS</name>
<proteinExistence type="predicted"/>
<sequence>MAEVVYLRFNRITAITLRETCLEGDPVPVFEKLPALHSLVLLKNSFVGTRIVCLS</sequence>